<evidence type="ECO:0000256" key="1">
    <source>
        <dbReference type="ARBA" id="ARBA00004651"/>
    </source>
</evidence>
<feature type="transmembrane region" description="Helical" evidence="6">
    <location>
        <begin position="256"/>
        <end position="277"/>
    </location>
</feature>
<organism evidence="7 8">
    <name type="scientific">Terrimonas rubra</name>
    <dbReference type="NCBI Taxonomy" id="1035890"/>
    <lineage>
        <taxon>Bacteria</taxon>
        <taxon>Pseudomonadati</taxon>
        <taxon>Bacteroidota</taxon>
        <taxon>Chitinophagia</taxon>
        <taxon>Chitinophagales</taxon>
        <taxon>Chitinophagaceae</taxon>
        <taxon>Terrimonas</taxon>
    </lineage>
</organism>
<keyword evidence="5 6" id="KW-0472">Membrane</keyword>
<evidence type="ECO:0000256" key="4">
    <source>
        <dbReference type="ARBA" id="ARBA00022989"/>
    </source>
</evidence>
<accession>A0ABW6A1L2</accession>
<feature type="transmembrane region" description="Helical" evidence="6">
    <location>
        <begin position="12"/>
        <end position="32"/>
    </location>
</feature>
<sequence length="337" mass="38233">MQITGQYKRYINLFIRYFLGPLLFCWLIWFIYTQISRQPDIELAWQQILDSFNSKKIWLVIGAVALMLLNWGIEAVKWRISVKPVQEVSFQTAFKAILSGVSVSISTPYRVGEYLGRILYMNEGNKLKAVSLTVVGSISQVMVTLLMGLVGLLFMADVLAQQHILSPLWIKMIASGVCMVLVILTLFYFRLSWLVKRIDQIPAIKKFTWLINALENFNATILFSLLSLSVIRFLVFILQYYLLFRFFGVTIGFHEAWISVSLMFLVMAVVPTIALFTDLGLKGEISLKLIGIFSANGLGITLTTISIWLINLVIPALAGSLLILSVKKVFNNRNEKN</sequence>
<evidence type="ECO:0000256" key="3">
    <source>
        <dbReference type="ARBA" id="ARBA00022692"/>
    </source>
</evidence>
<protein>
    <submittedName>
        <fullName evidence="7">Lysylphosphatidylglycerol synthase domain-containing protein</fullName>
    </submittedName>
</protein>
<dbReference type="PANTHER" id="PTHR39087:SF2">
    <property type="entry name" value="UPF0104 MEMBRANE PROTEIN MJ1595"/>
    <property type="match status" value="1"/>
</dbReference>
<dbReference type="Proteomes" id="UP001597511">
    <property type="component" value="Unassembled WGS sequence"/>
</dbReference>
<evidence type="ECO:0000313" key="8">
    <source>
        <dbReference type="Proteomes" id="UP001597511"/>
    </source>
</evidence>
<keyword evidence="3 6" id="KW-0812">Transmembrane</keyword>
<evidence type="ECO:0000313" key="7">
    <source>
        <dbReference type="EMBL" id="MFD2918138.1"/>
    </source>
</evidence>
<dbReference type="EMBL" id="JBHUOZ010000001">
    <property type="protein sequence ID" value="MFD2918138.1"/>
    <property type="molecule type" value="Genomic_DNA"/>
</dbReference>
<feature type="transmembrane region" description="Helical" evidence="6">
    <location>
        <begin position="57"/>
        <end position="76"/>
    </location>
</feature>
<comment type="caution">
    <text evidence="7">The sequence shown here is derived from an EMBL/GenBank/DDBJ whole genome shotgun (WGS) entry which is preliminary data.</text>
</comment>
<evidence type="ECO:0000256" key="5">
    <source>
        <dbReference type="ARBA" id="ARBA00023136"/>
    </source>
</evidence>
<dbReference type="Pfam" id="PF03706">
    <property type="entry name" value="LPG_synthase_TM"/>
    <property type="match status" value="1"/>
</dbReference>
<proteinExistence type="predicted"/>
<feature type="transmembrane region" description="Helical" evidence="6">
    <location>
        <begin position="129"/>
        <end position="156"/>
    </location>
</feature>
<comment type="subcellular location">
    <subcellularLocation>
        <location evidence="1">Cell membrane</location>
        <topology evidence="1">Multi-pass membrane protein</topology>
    </subcellularLocation>
</comment>
<evidence type="ECO:0000256" key="6">
    <source>
        <dbReference type="SAM" id="Phobius"/>
    </source>
</evidence>
<keyword evidence="4 6" id="KW-1133">Transmembrane helix</keyword>
<keyword evidence="2" id="KW-1003">Cell membrane</keyword>
<evidence type="ECO:0000256" key="2">
    <source>
        <dbReference type="ARBA" id="ARBA00022475"/>
    </source>
</evidence>
<feature type="transmembrane region" description="Helical" evidence="6">
    <location>
        <begin position="168"/>
        <end position="189"/>
    </location>
</feature>
<name>A0ABW6A1L2_9BACT</name>
<dbReference type="InterPro" id="IPR022791">
    <property type="entry name" value="L-PG_synthase/AglD"/>
</dbReference>
<feature type="transmembrane region" description="Helical" evidence="6">
    <location>
        <begin position="221"/>
        <end position="244"/>
    </location>
</feature>
<reference evidence="8" key="1">
    <citation type="journal article" date="2019" name="Int. J. Syst. Evol. Microbiol.">
        <title>The Global Catalogue of Microorganisms (GCM) 10K type strain sequencing project: providing services to taxonomists for standard genome sequencing and annotation.</title>
        <authorList>
            <consortium name="The Broad Institute Genomics Platform"/>
            <consortium name="The Broad Institute Genome Sequencing Center for Infectious Disease"/>
            <person name="Wu L."/>
            <person name="Ma J."/>
        </authorList>
    </citation>
    <scope>NUCLEOTIDE SEQUENCE [LARGE SCALE GENOMIC DNA]</scope>
    <source>
        <strain evidence="8">KCTC 23299</strain>
    </source>
</reference>
<dbReference type="RefSeq" id="WP_386093720.1">
    <property type="nucleotide sequence ID" value="NZ_JBHUOZ010000001.1"/>
</dbReference>
<gene>
    <name evidence="7" type="ORF">ACFS6H_00375</name>
</gene>
<keyword evidence="8" id="KW-1185">Reference proteome</keyword>
<dbReference type="PANTHER" id="PTHR39087">
    <property type="entry name" value="UPF0104 MEMBRANE PROTEIN MJ1595"/>
    <property type="match status" value="1"/>
</dbReference>
<feature type="transmembrane region" description="Helical" evidence="6">
    <location>
        <begin position="297"/>
        <end position="324"/>
    </location>
</feature>